<dbReference type="Gene3D" id="1.10.530.10">
    <property type="match status" value="1"/>
</dbReference>
<name>A0ABT2LTW5_9HYPH</name>
<dbReference type="Pfam" id="PF01464">
    <property type="entry name" value="SLT"/>
    <property type="match status" value="1"/>
</dbReference>
<reference evidence="4 5" key="1">
    <citation type="submission" date="2022-09" db="EMBL/GenBank/DDBJ databases">
        <title>Chelativorans salina sp. nov., a novel slightly halophilic bacterium isolated from a saline lake sediment enrichment.</title>
        <authorList>
            <person name="Gao L."/>
            <person name="Fang B.-Z."/>
            <person name="Li W.-J."/>
        </authorList>
    </citation>
    <scope>NUCLEOTIDE SEQUENCE [LARGE SCALE GENOMIC DNA]</scope>
    <source>
        <strain evidence="4 5">EGI FJ00035</strain>
    </source>
</reference>
<evidence type="ECO:0000256" key="1">
    <source>
        <dbReference type="ARBA" id="ARBA00007734"/>
    </source>
</evidence>
<proteinExistence type="inferred from homology"/>
<comment type="similarity">
    <text evidence="2">Belongs to the virb1 family.</text>
</comment>
<sequence>MMQERIYMAGRRRFAYLIALVLAVAFGVPTPSSAQMKGEELIGRVCHLIENQSARNRLSPHFIARLLWKESRFNPNAVSPRGAEGIAQFMPATASRRGLADPFDVDQAIHASVSYLSDLQKRFGNLGLAAAAYNAGEARVSRWLSRGGFLPLETEAYVLGIFGQPVDRFIDATSEAPVQPLDPQLPFKEACMRLPVSAASVTAMTSVLTKPWGVHVAGNVRRDVAIRSWERLRSAHQTLLAAYEPVVSRIRAAHAPRGIYAVRLGAETRAEADGICAKLRSAHASCVVLRNR</sequence>
<organism evidence="4 5">
    <name type="scientific">Chelativorans salis</name>
    <dbReference type="NCBI Taxonomy" id="2978478"/>
    <lineage>
        <taxon>Bacteria</taxon>
        <taxon>Pseudomonadati</taxon>
        <taxon>Pseudomonadota</taxon>
        <taxon>Alphaproteobacteria</taxon>
        <taxon>Hyphomicrobiales</taxon>
        <taxon>Phyllobacteriaceae</taxon>
        <taxon>Chelativorans</taxon>
    </lineage>
</organism>
<dbReference type="PANTHER" id="PTHR37423">
    <property type="entry name" value="SOLUBLE LYTIC MUREIN TRANSGLYCOSYLASE-RELATED"/>
    <property type="match status" value="1"/>
</dbReference>
<dbReference type="InterPro" id="IPR008258">
    <property type="entry name" value="Transglycosylase_SLT_dom_1"/>
</dbReference>
<dbReference type="SUPFAM" id="SSF53955">
    <property type="entry name" value="Lysozyme-like"/>
    <property type="match status" value="1"/>
</dbReference>
<evidence type="ECO:0000313" key="5">
    <source>
        <dbReference type="Proteomes" id="UP001320831"/>
    </source>
</evidence>
<evidence type="ECO:0000313" key="4">
    <source>
        <dbReference type="EMBL" id="MCT7377949.1"/>
    </source>
</evidence>
<dbReference type="CDD" id="cd00254">
    <property type="entry name" value="LT-like"/>
    <property type="match status" value="1"/>
</dbReference>
<evidence type="ECO:0000259" key="3">
    <source>
        <dbReference type="Pfam" id="PF01464"/>
    </source>
</evidence>
<keyword evidence="5" id="KW-1185">Reference proteome</keyword>
<gene>
    <name evidence="4" type="ORF">N5A92_23300</name>
</gene>
<dbReference type="InterPro" id="IPR023346">
    <property type="entry name" value="Lysozyme-like_dom_sf"/>
</dbReference>
<comment type="similarity">
    <text evidence="1">Belongs to the transglycosylase Slt family.</text>
</comment>
<protein>
    <submittedName>
        <fullName evidence="4">Lytic transglycosylase domain-containing protein</fullName>
    </submittedName>
</protein>
<dbReference type="EMBL" id="JAOCZP010000010">
    <property type="protein sequence ID" value="MCT7377949.1"/>
    <property type="molecule type" value="Genomic_DNA"/>
</dbReference>
<feature type="domain" description="Transglycosylase SLT" evidence="3">
    <location>
        <begin position="48"/>
        <end position="146"/>
    </location>
</feature>
<comment type="caution">
    <text evidence="4">The sequence shown here is derived from an EMBL/GenBank/DDBJ whole genome shotgun (WGS) entry which is preliminary data.</text>
</comment>
<accession>A0ABT2LTW5</accession>
<dbReference type="PANTHER" id="PTHR37423:SF2">
    <property type="entry name" value="MEMBRANE-BOUND LYTIC MUREIN TRANSGLYCOSYLASE C"/>
    <property type="match status" value="1"/>
</dbReference>
<evidence type="ECO:0000256" key="2">
    <source>
        <dbReference type="ARBA" id="ARBA00009387"/>
    </source>
</evidence>
<dbReference type="Proteomes" id="UP001320831">
    <property type="component" value="Unassembled WGS sequence"/>
</dbReference>